<dbReference type="AlphaFoldDB" id="X1FRK1"/>
<sequence>MSMEGKICIITGANSGIGKATAIGLAEMNASVVMLCRSKERGEVAQKEIKELTGNNNVDLFLCDLSSQKEIRDFVSEFTSRYQYLHVLLNNAGVMLSKKYLSEDGFEMNFA</sequence>
<dbReference type="PANTHER" id="PTHR44656">
    <property type="entry name" value="DEHYDROGENASE/REDUCTASE SDR FAMILY MEMBER 12"/>
    <property type="match status" value="1"/>
</dbReference>
<dbReference type="SUPFAM" id="SSF51735">
    <property type="entry name" value="NAD(P)-binding Rossmann-fold domains"/>
    <property type="match status" value="1"/>
</dbReference>
<dbReference type="PANTHER" id="PTHR44656:SF7">
    <property type="entry name" value="DEHYDROGENASE_REDUCTASE SDR FAMILY MEMBER 12"/>
    <property type="match status" value="1"/>
</dbReference>
<dbReference type="Gene3D" id="3.40.50.720">
    <property type="entry name" value="NAD(P)-binding Rossmann-like Domain"/>
    <property type="match status" value="1"/>
</dbReference>
<dbReference type="PRINTS" id="PR00081">
    <property type="entry name" value="GDHRDH"/>
</dbReference>
<proteinExistence type="predicted"/>
<gene>
    <name evidence="1" type="ORF">S03H2_25296</name>
</gene>
<name>X1FRK1_9ZZZZ</name>
<organism evidence="1">
    <name type="scientific">marine sediment metagenome</name>
    <dbReference type="NCBI Taxonomy" id="412755"/>
    <lineage>
        <taxon>unclassified sequences</taxon>
        <taxon>metagenomes</taxon>
        <taxon>ecological metagenomes</taxon>
    </lineage>
</organism>
<dbReference type="InterPro" id="IPR002347">
    <property type="entry name" value="SDR_fam"/>
</dbReference>
<protein>
    <recommendedName>
        <fullName evidence="2">SDR family NAD(P)-dependent oxidoreductase</fullName>
    </recommendedName>
</protein>
<dbReference type="InterPro" id="IPR052992">
    <property type="entry name" value="SDR_member_12"/>
</dbReference>
<evidence type="ECO:0000313" key="1">
    <source>
        <dbReference type="EMBL" id="GAH31954.1"/>
    </source>
</evidence>
<evidence type="ECO:0008006" key="2">
    <source>
        <dbReference type="Google" id="ProtNLM"/>
    </source>
</evidence>
<reference evidence="1" key="1">
    <citation type="journal article" date="2014" name="Front. Microbiol.">
        <title>High frequency of phylogenetically diverse reductive dehalogenase-homologous genes in deep subseafloor sedimentary metagenomes.</title>
        <authorList>
            <person name="Kawai M."/>
            <person name="Futagami T."/>
            <person name="Toyoda A."/>
            <person name="Takaki Y."/>
            <person name="Nishi S."/>
            <person name="Hori S."/>
            <person name="Arai W."/>
            <person name="Tsubouchi T."/>
            <person name="Morono Y."/>
            <person name="Uchiyama I."/>
            <person name="Ito T."/>
            <person name="Fujiyama A."/>
            <person name="Inagaki F."/>
            <person name="Takami H."/>
        </authorList>
    </citation>
    <scope>NUCLEOTIDE SEQUENCE</scope>
    <source>
        <strain evidence="1">Expedition CK06-06</strain>
    </source>
</reference>
<accession>X1FRK1</accession>
<dbReference type="InterPro" id="IPR036291">
    <property type="entry name" value="NAD(P)-bd_dom_sf"/>
</dbReference>
<dbReference type="EMBL" id="BARU01014279">
    <property type="protein sequence ID" value="GAH31954.1"/>
    <property type="molecule type" value="Genomic_DNA"/>
</dbReference>
<dbReference type="Pfam" id="PF00106">
    <property type="entry name" value="adh_short"/>
    <property type="match status" value="1"/>
</dbReference>
<feature type="non-terminal residue" evidence="1">
    <location>
        <position position="111"/>
    </location>
</feature>
<comment type="caution">
    <text evidence="1">The sequence shown here is derived from an EMBL/GenBank/DDBJ whole genome shotgun (WGS) entry which is preliminary data.</text>
</comment>